<sequence length="255" mass="27910">MGASGCFQWAVVLALTAVVLSLVVIAQVLATYSAAYAAAPREMVTFVDAVNFSVQENESYDRDVAGVRRLEDKIRLGRLLREIQRAGDDLRERLDDLLVDGSATTLRTGPRLLWASRRRELEDGVRRLDMLRMRFLVVHMAIVGSAAAAAAAGPRSPPSSSSPPPPPPPPLPPTDAEKTAAMEWPRRCSVPRSLASDAAKRPLVRRLTTQAVGHSETVTSPHRKGWAGVVEELQLSPRMQQRHASIEQAMRGQPR</sequence>
<evidence type="ECO:0000313" key="3">
    <source>
        <dbReference type="EMBL" id="KYK60989.1"/>
    </source>
</evidence>
<dbReference type="RefSeq" id="XP_040660341.1">
    <property type="nucleotide sequence ID" value="XM_040799458.1"/>
</dbReference>
<dbReference type="EMBL" id="LAYC01000001">
    <property type="protein sequence ID" value="KYK60989.1"/>
    <property type="molecule type" value="Genomic_DNA"/>
</dbReference>
<gene>
    <name evidence="3" type="ORF">DCS_02129</name>
</gene>
<dbReference type="InParanoid" id="A0A151GV63"/>
<protein>
    <submittedName>
        <fullName evidence="3">Uncharacterized protein</fullName>
    </submittedName>
</protein>
<feature type="region of interest" description="Disordered" evidence="1">
    <location>
        <begin position="151"/>
        <end position="188"/>
    </location>
</feature>
<feature type="transmembrane region" description="Helical" evidence="2">
    <location>
        <begin position="12"/>
        <end position="35"/>
    </location>
</feature>
<keyword evidence="2" id="KW-0812">Transmembrane</keyword>
<evidence type="ECO:0000313" key="4">
    <source>
        <dbReference type="Proteomes" id="UP000076580"/>
    </source>
</evidence>
<feature type="transmembrane region" description="Helical" evidence="2">
    <location>
        <begin position="135"/>
        <end position="153"/>
    </location>
</feature>
<feature type="compositionally biased region" description="Pro residues" evidence="1">
    <location>
        <begin position="155"/>
        <end position="173"/>
    </location>
</feature>
<dbReference type="STRING" id="98403.A0A151GV63"/>
<name>A0A151GV63_DRECN</name>
<keyword evidence="2" id="KW-1133">Transmembrane helix</keyword>
<accession>A0A151GV63</accession>
<dbReference type="AlphaFoldDB" id="A0A151GV63"/>
<keyword evidence="4" id="KW-1185">Reference proteome</keyword>
<evidence type="ECO:0000256" key="2">
    <source>
        <dbReference type="SAM" id="Phobius"/>
    </source>
</evidence>
<organism evidence="3 4">
    <name type="scientific">Drechmeria coniospora</name>
    <name type="common">Nematophagous fungus</name>
    <name type="synonym">Meria coniospora</name>
    <dbReference type="NCBI Taxonomy" id="98403"/>
    <lineage>
        <taxon>Eukaryota</taxon>
        <taxon>Fungi</taxon>
        <taxon>Dikarya</taxon>
        <taxon>Ascomycota</taxon>
        <taxon>Pezizomycotina</taxon>
        <taxon>Sordariomycetes</taxon>
        <taxon>Hypocreomycetidae</taxon>
        <taxon>Hypocreales</taxon>
        <taxon>Ophiocordycipitaceae</taxon>
        <taxon>Drechmeria</taxon>
    </lineage>
</organism>
<feature type="compositionally biased region" description="Basic and acidic residues" evidence="1">
    <location>
        <begin position="175"/>
        <end position="186"/>
    </location>
</feature>
<comment type="caution">
    <text evidence="3">The sequence shown here is derived from an EMBL/GenBank/DDBJ whole genome shotgun (WGS) entry which is preliminary data.</text>
</comment>
<dbReference type="Proteomes" id="UP000076580">
    <property type="component" value="Chromosome 01"/>
</dbReference>
<reference evidence="3 4" key="1">
    <citation type="journal article" date="2016" name="Sci. Rep.">
        <title>Insights into Adaptations to a Near-Obligate Nematode Endoparasitic Lifestyle from the Finished Genome of Drechmeria coniospora.</title>
        <authorList>
            <person name="Zhang L."/>
            <person name="Zhou Z."/>
            <person name="Guo Q."/>
            <person name="Fokkens L."/>
            <person name="Miskei M."/>
            <person name="Pocsi I."/>
            <person name="Zhang W."/>
            <person name="Chen M."/>
            <person name="Wang L."/>
            <person name="Sun Y."/>
            <person name="Donzelli B.G."/>
            <person name="Gibson D.M."/>
            <person name="Nelson D.R."/>
            <person name="Luo J.G."/>
            <person name="Rep M."/>
            <person name="Liu H."/>
            <person name="Yang S."/>
            <person name="Wang J."/>
            <person name="Krasnoff S.B."/>
            <person name="Xu Y."/>
            <person name="Molnar I."/>
            <person name="Lin M."/>
        </authorList>
    </citation>
    <scope>NUCLEOTIDE SEQUENCE [LARGE SCALE GENOMIC DNA]</scope>
    <source>
        <strain evidence="3 4">ARSEF 6962</strain>
    </source>
</reference>
<keyword evidence="2" id="KW-0472">Membrane</keyword>
<proteinExistence type="predicted"/>
<evidence type="ECO:0000256" key="1">
    <source>
        <dbReference type="SAM" id="MobiDB-lite"/>
    </source>
</evidence>
<dbReference type="GeneID" id="63714772"/>